<dbReference type="GO" id="GO:0046872">
    <property type="term" value="F:metal ion binding"/>
    <property type="evidence" value="ECO:0007669"/>
    <property type="project" value="UniProtKB-UniRule"/>
</dbReference>
<dbReference type="GO" id="GO:0019323">
    <property type="term" value="P:pentose catabolic process"/>
    <property type="evidence" value="ECO:0007669"/>
    <property type="project" value="UniProtKB-UniRule"/>
</dbReference>
<feature type="binding site" evidence="14">
    <location>
        <position position="206"/>
    </location>
    <ligand>
        <name>substrate</name>
    </ligand>
</feature>
<comment type="function">
    <text evidence="10">Catalyzes the reversible epimerization of D-ribulose 5-phosphate to D-xylulose 5-phosphate.</text>
</comment>
<dbReference type="CDD" id="cd00429">
    <property type="entry name" value="RPE"/>
    <property type="match status" value="1"/>
</dbReference>
<evidence type="ECO:0000256" key="10">
    <source>
        <dbReference type="HAMAP-Rule" id="MF_02227"/>
    </source>
</evidence>
<dbReference type="FunFam" id="3.20.20.70:FF:000004">
    <property type="entry name" value="Ribulose-phosphate 3-epimerase"/>
    <property type="match status" value="1"/>
</dbReference>
<keyword evidence="13" id="KW-0170">Cobalt</keyword>
<dbReference type="Pfam" id="PF00834">
    <property type="entry name" value="Ribul_P_3_epim"/>
    <property type="match status" value="1"/>
</dbReference>
<feature type="binding site" evidence="10 13">
    <location>
        <position position="61"/>
    </location>
    <ligand>
        <name>a divalent metal cation</name>
        <dbReference type="ChEBI" id="CHEBI:60240"/>
    </ligand>
</feature>
<dbReference type="HOGENOM" id="CLU_054856_2_1_6"/>
<dbReference type="NCBIfam" id="NF004076">
    <property type="entry name" value="PRK05581.1-4"/>
    <property type="match status" value="1"/>
</dbReference>
<keyword evidence="10 11" id="KW-0119">Carbohydrate metabolism</keyword>
<dbReference type="SUPFAM" id="SSF51366">
    <property type="entry name" value="Ribulose-phoshate binding barrel"/>
    <property type="match status" value="1"/>
</dbReference>
<dbReference type="GO" id="GO:0004750">
    <property type="term" value="F:D-ribulose-phosphate 3-epimerase activity"/>
    <property type="evidence" value="ECO:0007669"/>
    <property type="project" value="UniProtKB-UniRule"/>
</dbReference>
<dbReference type="EC" id="5.1.3.1" evidence="7 10"/>
<proteinExistence type="inferred from homology"/>
<keyword evidence="13" id="KW-0862">Zinc</keyword>
<evidence type="ECO:0000256" key="6">
    <source>
        <dbReference type="ARBA" id="ARBA00009541"/>
    </source>
</evidence>
<evidence type="ECO:0000256" key="9">
    <source>
        <dbReference type="ARBA" id="ARBA00023235"/>
    </source>
</evidence>
<keyword evidence="9 10" id="KW-0413">Isomerase</keyword>
<comment type="pathway">
    <text evidence="10">Carbohydrate degradation.</text>
</comment>
<dbReference type="Gene3D" id="3.20.20.70">
    <property type="entry name" value="Aldolase class I"/>
    <property type="match status" value="1"/>
</dbReference>
<dbReference type="GO" id="GO:0005737">
    <property type="term" value="C:cytoplasm"/>
    <property type="evidence" value="ECO:0007669"/>
    <property type="project" value="UniProtKB-ARBA"/>
</dbReference>
<dbReference type="InterPro" id="IPR011060">
    <property type="entry name" value="RibuloseP-bd_barrel"/>
</dbReference>
<evidence type="ECO:0000256" key="12">
    <source>
        <dbReference type="PIRSR" id="PIRSR001461-1"/>
    </source>
</evidence>
<comment type="catalytic activity">
    <reaction evidence="1 10 11">
        <text>D-ribulose 5-phosphate = D-xylulose 5-phosphate</text>
        <dbReference type="Rhea" id="RHEA:13677"/>
        <dbReference type="ChEBI" id="CHEBI:57737"/>
        <dbReference type="ChEBI" id="CHEBI:58121"/>
        <dbReference type="EC" id="5.1.3.1"/>
    </reaction>
</comment>
<evidence type="ECO:0000313" key="16">
    <source>
        <dbReference type="Proteomes" id="UP000009100"/>
    </source>
</evidence>
<dbReference type="InterPro" id="IPR000056">
    <property type="entry name" value="Ribul_P_3_epim-like"/>
</dbReference>
<dbReference type="PIRSF" id="PIRSF001461">
    <property type="entry name" value="RPE"/>
    <property type="match status" value="1"/>
</dbReference>
<dbReference type="PROSITE" id="PS01085">
    <property type="entry name" value="RIBUL_P_3_EPIMER_1"/>
    <property type="match status" value="1"/>
</dbReference>
<evidence type="ECO:0000256" key="7">
    <source>
        <dbReference type="ARBA" id="ARBA00013188"/>
    </source>
</evidence>
<feature type="binding site" evidence="10 14">
    <location>
        <begin position="226"/>
        <end position="227"/>
    </location>
    <ligand>
        <name>substrate</name>
    </ligand>
</feature>
<evidence type="ECO:0000256" key="2">
    <source>
        <dbReference type="ARBA" id="ARBA00001936"/>
    </source>
</evidence>
<name>B7VLJ3_VIBA3</name>
<evidence type="ECO:0000256" key="11">
    <source>
        <dbReference type="PIRNR" id="PIRNR001461"/>
    </source>
</evidence>
<evidence type="ECO:0000256" key="1">
    <source>
        <dbReference type="ARBA" id="ARBA00001782"/>
    </source>
</evidence>
<keyword evidence="13" id="KW-0464">Manganese</keyword>
<comment type="cofactor">
    <cofactor evidence="3">
        <name>Co(2+)</name>
        <dbReference type="ChEBI" id="CHEBI:48828"/>
    </cofactor>
</comment>
<dbReference type="AlphaFoldDB" id="B7VLJ3"/>
<protein>
    <recommendedName>
        <fullName evidence="7 10">Ribulose-phosphate 3-epimerase</fullName>
        <ecNumber evidence="7 10">5.1.3.1</ecNumber>
    </recommendedName>
</protein>
<feature type="binding site" evidence="10 13">
    <location>
        <position position="95"/>
    </location>
    <ligand>
        <name>a divalent metal cation</name>
        <dbReference type="ChEBI" id="CHEBI:60240"/>
    </ligand>
</feature>
<dbReference type="NCBIfam" id="TIGR01163">
    <property type="entry name" value="rpe"/>
    <property type="match status" value="1"/>
</dbReference>
<comment type="cofactor">
    <cofactor evidence="2">
        <name>Mn(2+)</name>
        <dbReference type="ChEBI" id="CHEBI:29035"/>
    </cofactor>
</comment>
<accession>B7VLJ3</accession>
<feature type="binding site" evidence="10 13">
    <location>
        <position position="63"/>
    </location>
    <ligand>
        <name>a divalent metal cation</name>
        <dbReference type="ChEBI" id="CHEBI:60240"/>
    </ligand>
</feature>
<feature type="active site" description="Proton donor" evidence="10 12">
    <location>
        <position position="204"/>
    </location>
</feature>
<comment type="similarity">
    <text evidence="6 10 11">Belongs to the ribulose-phosphate 3-epimerase family.</text>
</comment>
<evidence type="ECO:0000256" key="13">
    <source>
        <dbReference type="PIRSR" id="PIRSR001461-2"/>
    </source>
</evidence>
<evidence type="ECO:0000256" key="14">
    <source>
        <dbReference type="PIRSR" id="PIRSR001461-3"/>
    </source>
</evidence>
<comment type="cofactor">
    <cofactor evidence="5">
        <name>Fe(2+)</name>
        <dbReference type="ChEBI" id="CHEBI:29033"/>
    </cofactor>
</comment>
<evidence type="ECO:0000256" key="3">
    <source>
        <dbReference type="ARBA" id="ARBA00001941"/>
    </source>
</evidence>
<feature type="binding site" evidence="10">
    <location>
        <begin position="204"/>
        <end position="206"/>
    </location>
    <ligand>
        <name>substrate</name>
    </ligand>
</feature>
<feature type="binding site" evidence="10 14">
    <location>
        <position position="36"/>
    </location>
    <ligand>
        <name>substrate</name>
    </ligand>
</feature>
<dbReference type="eggNOG" id="COG0036">
    <property type="taxonomic scope" value="Bacteria"/>
</dbReference>
<dbReference type="EMBL" id="FM954972">
    <property type="protein sequence ID" value="CAV20161.1"/>
    <property type="molecule type" value="Genomic_DNA"/>
</dbReference>
<keyword evidence="8 10" id="KW-0479">Metal-binding</keyword>
<comment type="cofactor">
    <cofactor evidence="4">
        <name>Zn(2+)</name>
        <dbReference type="ChEBI" id="CHEBI:29105"/>
    </cofactor>
</comment>
<comment type="cofactor">
    <cofactor evidence="10 13">
        <name>a divalent metal cation</name>
        <dbReference type="ChEBI" id="CHEBI:60240"/>
    </cofactor>
    <text evidence="10 13">Binds 1 divalent metal cation per subunit.</text>
</comment>
<evidence type="ECO:0000256" key="4">
    <source>
        <dbReference type="ARBA" id="ARBA00001947"/>
    </source>
</evidence>
<dbReference type="PROSITE" id="PS01086">
    <property type="entry name" value="RIBUL_P_3_EPIMER_2"/>
    <property type="match status" value="1"/>
</dbReference>
<evidence type="ECO:0000313" key="15">
    <source>
        <dbReference type="EMBL" id="CAV20161.1"/>
    </source>
</evidence>
<organism evidence="15 16">
    <name type="scientific">Vibrio atlanticus (strain LGP32)</name>
    <name type="common">Vibrio splendidus (strain Mel32)</name>
    <dbReference type="NCBI Taxonomy" id="575788"/>
    <lineage>
        <taxon>Bacteria</taxon>
        <taxon>Pseudomonadati</taxon>
        <taxon>Pseudomonadota</taxon>
        <taxon>Gammaproteobacteria</taxon>
        <taxon>Vibrionales</taxon>
        <taxon>Vibrionaceae</taxon>
        <taxon>Vibrio</taxon>
    </lineage>
</organism>
<dbReference type="InterPro" id="IPR013785">
    <property type="entry name" value="Aldolase_TIM"/>
</dbReference>
<evidence type="ECO:0000256" key="8">
    <source>
        <dbReference type="ARBA" id="ARBA00022723"/>
    </source>
</evidence>
<dbReference type="Proteomes" id="UP000009100">
    <property type="component" value="Chromosome 1"/>
</dbReference>
<dbReference type="KEGG" id="vsp:VS_2868"/>
<feature type="binding site" evidence="10 14">
    <location>
        <position position="95"/>
    </location>
    <ligand>
        <name>substrate</name>
    </ligand>
</feature>
<feature type="binding site" evidence="10 13">
    <location>
        <position position="204"/>
    </location>
    <ligand>
        <name>a divalent metal cation</name>
        <dbReference type="ChEBI" id="CHEBI:60240"/>
    </ligand>
</feature>
<sequence>MGLSLVLVYERSQGGDIRNLLTLKRFGMKDFLIAPSILSADFARLGEDVEKVLAAGADVVHFDVMDNHYVPNLTFGAPICKALRDYGITAPIDVHLMVKPVDSIVPEFAKAGASMITFHVEASEHVDRTLQLIKEHGCKAGVVLNPATPLSCLDYILDKVDMILLMSVNPGFGGQSFIPHTLDKLRAVRKLIDESGRDIRLEIDGGVKVDNIREIAEAGADMFVAGSAIFNQPNYKEVIDEMRAELAKVNA</sequence>
<dbReference type="STRING" id="575788.VS_2868"/>
<evidence type="ECO:0000256" key="5">
    <source>
        <dbReference type="ARBA" id="ARBA00001954"/>
    </source>
</evidence>
<dbReference type="InterPro" id="IPR026019">
    <property type="entry name" value="Ribul_P_3_epim"/>
</dbReference>
<gene>
    <name evidence="10" type="primary">rpe</name>
    <name evidence="15" type="ordered locus">VS_2868</name>
</gene>
<dbReference type="HAMAP" id="MF_02227">
    <property type="entry name" value="RPE"/>
    <property type="match status" value="1"/>
</dbReference>
<dbReference type="PANTHER" id="PTHR11749">
    <property type="entry name" value="RIBULOSE-5-PHOSPHATE-3-EPIMERASE"/>
    <property type="match status" value="1"/>
</dbReference>
<reference evidence="15 16" key="1">
    <citation type="submission" date="2009-02" db="EMBL/GenBank/DDBJ databases">
        <title>Vibrio splendidus str. LGP32 complete genome.</title>
        <authorList>
            <person name="Mazel D."/>
            <person name="Le Roux F."/>
        </authorList>
    </citation>
    <scope>NUCLEOTIDE SEQUENCE [LARGE SCALE GENOMIC DNA]</scope>
    <source>
        <strain evidence="15 16">LGP32</strain>
    </source>
</reference>
<dbReference type="GO" id="GO:0006098">
    <property type="term" value="P:pentose-phosphate shunt"/>
    <property type="evidence" value="ECO:0007669"/>
    <property type="project" value="UniProtKB-UniRule"/>
</dbReference>
<feature type="binding site" evidence="10 14">
    <location>
        <begin position="171"/>
        <end position="174"/>
    </location>
    <ligand>
        <name>substrate</name>
    </ligand>
</feature>
<feature type="active site" description="Proton acceptor" evidence="10 12">
    <location>
        <position position="63"/>
    </location>
</feature>